<protein>
    <submittedName>
        <fullName evidence="3">Phosphoglycerate mutase-like protein</fullName>
    </submittedName>
</protein>
<evidence type="ECO:0000313" key="4">
    <source>
        <dbReference type="Proteomes" id="UP000053558"/>
    </source>
</evidence>
<dbReference type="InterPro" id="IPR000560">
    <property type="entry name" value="His_Pase_clade-2"/>
</dbReference>
<dbReference type="OMA" id="WHEYNVF"/>
<dbReference type="PANTHER" id="PTHR11567">
    <property type="entry name" value="ACID PHOSPHATASE-RELATED"/>
    <property type="match status" value="1"/>
</dbReference>
<dbReference type="PANTHER" id="PTHR11567:SF142">
    <property type="entry name" value="PHOSPHOGLYCERATE MUTASE-LIKE PROTEIN"/>
    <property type="match status" value="1"/>
</dbReference>
<keyword evidence="2" id="KW-0812">Transmembrane</keyword>
<keyword evidence="2" id="KW-1133">Transmembrane helix</keyword>
<accession>A0A5M3MPZ5</accession>
<proteinExistence type="inferred from homology"/>
<dbReference type="Gene3D" id="3.40.50.1240">
    <property type="entry name" value="Phosphoglycerate mutase-like"/>
    <property type="match status" value="1"/>
</dbReference>
<comment type="caution">
    <text evidence="3">The sequence shown here is derived from an EMBL/GenBank/DDBJ whole genome shotgun (WGS) entry which is preliminary data.</text>
</comment>
<comment type="similarity">
    <text evidence="1">Belongs to the histidine acid phosphatase family.</text>
</comment>
<dbReference type="InterPro" id="IPR050645">
    <property type="entry name" value="Histidine_acid_phosphatase"/>
</dbReference>
<name>A0A5M3MPZ5_CONPW</name>
<dbReference type="SUPFAM" id="SSF53254">
    <property type="entry name" value="Phosphoglycerate mutase-like"/>
    <property type="match status" value="1"/>
</dbReference>
<dbReference type="GO" id="GO:0016791">
    <property type="term" value="F:phosphatase activity"/>
    <property type="evidence" value="ECO:0007669"/>
    <property type="project" value="TreeGrafter"/>
</dbReference>
<gene>
    <name evidence="3" type="ORF">CONPUDRAFT_82276</name>
</gene>
<dbReference type="AlphaFoldDB" id="A0A5M3MPZ5"/>
<dbReference type="GeneID" id="19210390"/>
<feature type="transmembrane region" description="Helical" evidence="2">
    <location>
        <begin position="399"/>
        <end position="422"/>
    </location>
</feature>
<keyword evidence="2" id="KW-0472">Membrane</keyword>
<evidence type="ECO:0000256" key="2">
    <source>
        <dbReference type="SAM" id="Phobius"/>
    </source>
</evidence>
<dbReference type="Proteomes" id="UP000053558">
    <property type="component" value="Unassembled WGS sequence"/>
</dbReference>
<sequence length="443" mass="48273">MSNDGQLLGVALIIRHGDRQEFWQNPDTYSPTATQLTPLGNQQEFQLGSTLRSLYLNASSPSYIANISTDLFDQNQIYVRADFGGEDMVIYDSCVSVTQGMWPVTSSNNITIANGTTIVAPLGGYQYVPVDAVDPDEDVSLEGFDDCNTFDDHTTAFYNSTAFQQKAQESADFLNALKPYLGGRSNSLQNMWNIYDYVNVQSVHNSTFAQELPSTFEAQARDLANWHEYNVFSSSNLGGIGNIAAQAMLPTILVDLSDIANSSNPTLLTITEISYKPFLSLFNMTGVAAQNPELAGLVNYAAAVALEVRQSSSGQPTIRFNFKNGTDEDFVTYNFLNQNGDVPMSTFVDNLAPYAVNTTADWCSVCSNSQDRGCAALTLAEDQGRASAHTRISPVGAGFLGAGLTVAVSLLMLGALAFFGFLSFGKRRHSRKIHSDDELELRK</sequence>
<dbReference type="EMBL" id="JH711578">
    <property type="protein sequence ID" value="EIW81249.1"/>
    <property type="molecule type" value="Genomic_DNA"/>
</dbReference>
<dbReference type="RefSeq" id="XP_007768646.1">
    <property type="nucleotide sequence ID" value="XM_007770456.1"/>
</dbReference>
<dbReference type="InterPro" id="IPR029033">
    <property type="entry name" value="His_PPase_superfam"/>
</dbReference>
<dbReference type="Pfam" id="PF00328">
    <property type="entry name" value="His_Phos_2"/>
    <property type="match status" value="1"/>
</dbReference>
<evidence type="ECO:0000256" key="1">
    <source>
        <dbReference type="ARBA" id="ARBA00005375"/>
    </source>
</evidence>
<keyword evidence="4" id="KW-1185">Reference proteome</keyword>
<dbReference type="KEGG" id="cput:CONPUDRAFT_82276"/>
<organism evidence="3 4">
    <name type="scientific">Coniophora puteana (strain RWD-64-598)</name>
    <name type="common">Brown rot fungus</name>
    <dbReference type="NCBI Taxonomy" id="741705"/>
    <lineage>
        <taxon>Eukaryota</taxon>
        <taxon>Fungi</taxon>
        <taxon>Dikarya</taxon>
        <taxon>Basidiomycota</taxon>
        <taxon>Agaricomycotina</taxon>
        <taxon>Agaricomycetes</taxon>
        <taxon>Agaricomycetidae</taxon>
        <taxon>Boletales</taxon>
        <taxon>Coniophorineae</taxon>
        <taxon>Coniophoraceae</taxon>
        <taxon>Coniophora</taxon>
    </lineage>
</organism>
<reference evidence="4" key="1">
    <citation type="journal article" date="2012" name="Science">
        <title>The Paleozoic origin of enzymatic lignin decomposition reconstructed from 31 fungal genomes.</title>
        <authorList>
            <person name="Floudas D."/>
            <person name="Binder M."/>
            <person name="Riley R."/>
            <person name="Barry K."/>
            <person name="Blanchette R.A."/>
            <person name="Henrissat B."/>
            <person name="Martinez A.T."/>
            <person name="Otillar R."/>
            <person name="Spatafora J.W."/>
            <person name="Yadav J.S."/>
            <person name="Aerts A."/>
            <person name="Benoit I."/>
            <person name="Boyd A."/>
            <person name="Carlson A."/>
            <person name="Copeland A."/>
            <person name="Coutinho P.M."/>
            <person name="de Vries R.P."/>
            <person name="Ferreira P."/>
            <person name="Findley K."/>
            <person name="Foster B."/>
            <person name="Gaskell J."/>
            <person name="Glotzer D."/>
            <person name="Gorecki P."/>
            <person name="Heitman J."/>
            <person name="Hesse C."/>
            <person name="Hori C."/>
            <person name="Igarashi K."/>
            <person name="Jurgens J.A."/>
            <person name="Kallen N."/>
            <person name="Kersten P."/>
            <person name="Kohler A."/>
            <person name="Kuees U."/>
            <person name="Kumar T.K.A."/>
            <person name="Kuo A."/>
            <person name="LaButti K."/>
            <person name="Larrondo L.F."/>
            <person name="Lindquist E."/>
            <person name="Ling A."/>
            <person name="Lombard V."/>
            <person name="Lucas S."/>
            <person name="Lundell T."/>
            <person name="Martin R."/>
            <person name="McLaughlin D.J."/>
            <person name="Morgenstern I."/>
            <person name="Morin E."/>
            <person name="Murat C."/>
            <person name="Nagy L.G."/>
            <person name="Nolan M."/>
            <person name="Ohm R.A."/>
            <person name="Patyshakuliyeva A."/>
            <person name="Rokas A."/>
            <person name="Ruiz-Duenas F.J."/>
            <person name="Sabat G."/>
            <person name="Salamov A."/>
            <person name="Samejima M."/>
            <person name="Schmutz J."/>
            <person name="Slot J.C."/>
            <person name="St John F."/>
            <person name="Stenlid J."/>
            <person name="Sun H."/>
            <person name="Sun S."/>
            <person name="Syed K."/>
            <person name="Tsang A."/>
            <person name="Wiebenga A."/>
            <person name="Young D."/>
            <person name="Pisabarro A."/>
            <person name="Eastwood D.C."/>
            <person name="Martin F."/>
            <person name="Cullen D."/>
            <person name="Grigoriev I.V."/>
            <person name="Hibbett D.S."/>
        </authorList>
    </citation>
    <scope>NUCLEOTIDE SEQUENCE [LARGE SCALE GENOMIC DNA]</scope>
    <source>
        <strain evidence="4">RWD-64-598 SS2</strain>
    </source>
</reference>
<dbReference type="OrthoDB" id="258392at2759"/>
<evidence type="ECO:0000313" key="3">
    <source>
        <dbReference type="EMBL" id="EIW81249.1"/>
    </source>
</evidence>